<dbReference type="Gene3D" id="3.30.70.270">
    <property type="match status" value="1"/>
</dbReference>
<dbReference type="SUPFAM" id="SSF55073">
    <property type="entry name" value="Nucleotide cyclase"/>
    <property type="match status" value="1"/>
</dbReference>
<dbReference type="InterPro" id="IPR050469">
    <property type="entry name" value="Diguanylate_Cyclase"/>
</dbReference>
<evidence type="ECO:0000313" key="5">
    <source>
        <dbReference type="EMBL" id="MDC7227547.1"/>
    </source>
</evidence>
<dbReference type="GO" id="GO:0052621">
    <property type="term" value="F:diguanylate cyclase activity"/>
    <property type="evidence" value="ECO:0007669"/>
    <property type="project" value="UniProtKB-EC"/>
</dbReference>
<feature type="transmembrane region" description="Helical" evidence="3">
    <location>
        <begin position="76"/>
        <end position="94"/>
    </location>
</feature>
<dbReference type="Pfam" id="PF00990">
    <property type="entry name" value="GGDEF"/>
    <property type="match status" value="1"/>
</dbReference>
<keyword evidence="3" id="KW-0472">Membrane</keyword>
<evidence type="ECO:0000259" key="4">
    <source>
        <dbReference type="PROSITE" id="PS50887"/>
    </source>
</evidence>
<dbReference type="EMBL" id="JAQQAL010000028">
    <property type="protein sequence ID" value="MDC7227547.1"/>
    <property type="molecule type" value="Genomic_DNA"/>
</dbReference>
<comment type="caution">
    <text evidence="5">The sequence shown here is derived from an EMBL/GenBank/DDBJ whole genome shotgun (WGS) entry which is preliminary data.</text>
</comment>
<dbReference type="NCBIfam" id="TIGR00254">
    <property type="entry name" value="GGDEF"/>
    <property type="match status" value="1"/>
</dbReference>
<protein>
    <recommendedName>
        <fullName evidence="1">diguanylate cyclase</fullName>
        <ecNumber evidence="1">2.7.7.65</ecNumber>
    </recommendedName>
</protein>
<comment type="catalytic activity">
    <reaction evidence="2">
        <text>2 GTP = 3',3'-c-di-GMP + 2 diphosphate</text>
        <dbReference type="Rhea" id="RHEA:24898"/>
        <dbReference type="ChEBI" id="CHEBI:33019"/>
        <dbReference type="ChEBI" id="CHEBI:37565"/>
        <dbReference type="ChEBI" id="CHEBI:58805"/>
        <dbReference type="EC" id="2.7.7.65"/>
    </reaction>
</comment>
<feature type="transmembrane region" description="Helical" evidence="3">
    <location>
        <begin position="126"/>
        <end position="144"/>
    </location>
</feature>
<feature type="transmembrane region" description="Helical" evidence="3">
    <location>
        <begin position="41"/>
        <end position="64"/>
    </location>
</feature>
<dbReference type="Proteomes" id="UP001221217">
    <property type="component" value="Unassembled WGS sequence"/>
</dbReference>
<dbReference type="SMART" id="SM00267">
    <property type="entry name" value="GGDEF"/>
    <property type="match status" value="1"/>
</dbReference>
<dbReference type="FunFam" id="3.30.70.270:FF:000001">
    <property type="entry name" value="Diguanylate cyclase domain protein"/>
    <property type="match status" value="1"/>
</dbReference>
<feature type="transmembrane region" description="Helical" evidence="3">
    <location>
        <begin position="12"/>
        <end position="35"/>
    </location>
</feature>
<dbReference type="PROSITE" id="PS50887">
    <property type="entry name" value="GGDEF"/>
    <property type="match status" value="1"/>
</dbReference>
<dbReference type="InterPro" id="IPR043128">
    <property type="entry name" value="Rev_trsase/Diguanyl_cyclase"/>
</dbReference>
<keyword evidence="3" id="KW-0812">Transmembrane</keyword>
<feature type="transmembrane region" description="Helical" evidence="3">
    <location>
        <begin position="100"/>
        <end position="119"/>
    </location>
</feature>
<dbReference type="EC" id="2.7.7.65" evidence="1"/>
<proteinExistence type="predicted"/>
<gene>
    <name evidence="5" type="ORF">PQJ61_12350</name>
</gene>
<evidence type="ECO:0000256" key="1">
    <source>
        <dbReference type="ARBA" id="ARBA00012528"/>
    </source>
</evidence>
<name>A0AAJ1IGK1_9SPIO</name>
<dbReference type="InterPro" id="IPR000160">
    <property type="entry name" value="GGDEF_dom"/>
</dbReference>
<evidence type="ECO:0000256" key="2">
    <source>
        <dbReference type="ARBA" id="ARBA00034247"/>
    </source>
</evidence>
<evidence type="ECO:0000256" key="3">
    <source>
        <dbReference type="SAM" id="Phobius"/>
    </source>
</evidence>
<evidence type="ECO:0000313" key="6">
    <source>
        <dbReference type="Proteomes" id="UP001221217"/>
    </source>
</evidence>
<accession>A0AAJ1IGK1</accession>
<keyword evidence="3" id="KW-1133">Transmembrane helix</keyword>
<organism evidence="5 6">
    <name type="scientific">Candidatus Thalassospirochaeta sargassi</name>
    <dbReference type="NCBI Taxonomy" id="3119039"/>
    <lineage>
        <taxon>Bacteria</taxon>
        <taxon>Pseudomonadati</taxon>
        <taxon>Spirochaetota</taxon>
        <taxon>Spirochaetia</taxon>
        <taxon>Spirochaetales</taxon>
        <taxon>Spirochaetaceae</taxon>
        <taxon>Candidatus Thalassospirochaeta</taxon>
    </lineage>
</organism>
<reference evidence="5 6" key="1">
    <citation type="submission" date="2022-12" db="EMBL/GenBank/DDBJ databases">
        <title>Metagenome assembled genome from gulf of manar.</title>
        <authorList>
            <person name="Kohli P."/>
            <person name="Pk S."/>
            <person name="Venkata Ramana C."/>
            <person name="Sasikala C."/>
        </authorList>
    </citation>
    <scope>NUCLEOTIDE SEQUENCE [LARGE SCALE GENOMIC DNA]</scope>
    <source>
        <strain evidence="5">JB008</strain>
    </source>
</reference>
<dbReference type="PANTHER" id="PTHR45138:SF9">
    <property type="entry name" value="DIGUANYLATE CYCLASE DGCM-RELATED"/>
    <property type="match status" value="1"/>
</dbReference>
<dbReference type="InterPro" id="IPR029787">
    <property type="entry name" value="Nucleotide_cyclase"/>
</dbReference>
<dbReference type="CDD" id="cd01949">
    <property type="entry name" value="GGDEF"/>
    <property type="match status" value="1"/>
</dbReference>
<feature type="domain" description="GGDEF" evidence="4">
    <location>
        <begin position="225"/>
        <end position="355"/>
    </location>
</feature>
<dbReference type="PANTHER" id="PTHR45138">
    <property type="entry name" value="REGULATORY COMPONENTS OF SENSORY TRANSDUCTION SYSTEM"/>
    <property type="match status" value="1"/>
</dbReference>
<dbReference type="AlphaFoldDB" id="A0AAJ1IGK1"/>
<sequence>MAEFRLYRFKSNNLKLCILATVLFVEQLLLGIFIAEPSSTLQSIYLGTSAFMALFAVFGLKFLGKNSLKINGWHELFQFSFPFFGMAVALGRFLTVDNMVFTIPTVYIAVLYGAAVIFLFDSWQCIFFYSAVTVSAIVLLPQFHPEIIMSNYRADIITNGIIALTVMLMTRTRYISSFIDKKHIEIINQELREQTIRDGLTGLYNRRKLDEVFGEVCMKAARYENDFSVIMIDLDHFKSVNDNYGHHVGDTVLVEFSRILENNIRDVDVCGRWGGEEFLIICQETVLESAIGFADRLRQSIEAHSFSNSSLSITASFGVASWSCCSDEFELLNEVDSRLYDAKAAGRNIVCASTGCFRNRFTQSTDEAQ</sequence>